<dbReference type="Pfam" id="PF08798">
    <property type="entry name" value="CRISPR_assoc"/>
    <property type="match status" value="1"/>
</dbReference>
<protein>
    <submittedName>
        <fullName evidence="1">Type I-E CRISPR-associated protein Cas6/Cse3/CasE</fullName>
    </submittedName>
</protein>
<dbReference type="SUPFAM" id="SSF117987">
    <property type="entry name" value="CRISPR-associated protein"/>
    <property type="match status" value="1"/>
</dbReference>
<comment type="caution">
    <text evidence="1">The sequence shown here is derived from an EMBL/GenBank/DDBJ whole genome shotgun (WGS) entry which is preliminary data.</text>
</comment>
<dbReference type="Proteomes" id="UP001205920">
    <property type="component" value="Unassembled WGS sequence"/>
</dbReference>
<name>A0AAW5HUH3_9CORY</name>
<evidence type="ECO:0000313" key="1">
    <source>
        <dbReference type="EMBL" id="MCO6394635.1"/>
    </source>
</evidence>
<evidence type="ECO:0000313" key="2">
    <source>
        <dbReference type="Proteomes" id="UP001205920"/>
    </source>
</evidence>
<dbReference type="SMART" id="SM01101">
    <property type="entry name" value="CRISPR_assoc"/>
    <property type="match status" value="1"/>
</dbReference>
<organism evidence="1 2">
    <name type="scientific">Corynebacterium lipophilum</name>
    <dbReference type="NCBI Taxonomy" id="2804918"/>
    <lineage>
        <taxon>Bacteria</taxon>
        <taxon>Bacillati</taxon>
        <taxon>Actinomycetota</taxon>
        <taxon>Actinomycetes</taxon>
        <taxon>Mycobacteriales</taxon>
        <taxon>Corynebacteriaceae</taxon>
        <taxon>Corynebacterium</taxon>
    </lineage>
</organism>
<accession>A0AAW5HUH3</accession>
<dbReference type="EMBL" id="JAEUWV010000007">
    <property type="protein sequence ID" value="MCO6394635.1"/>
    <property type="molecule type" value="Genomic_DNA"/>
</dbReference>
<dbReference type="Gene3D" id="3.30.70.1210">
    <property type="entry name" value="Crispr-associated protein, domain 2"/>
    <property type="match status" value="1"/>
</dbReference>
<dbReference type="InterPro" id="IPR010179">
    <property type="entry name" value="CRISPR-assoc_prot_Cse3"/>
</dbReference>
<sequence length="210" mass="23256">MTNENPIYARYVLTLPSKVSDKIATDHGAGHRLLMALLPDGVLDHQSPRQSAHLLWTMAKPTEMLVSSCIPLKQTADISVVAAEHTEPQAGKRYLLQTTVETTYTPATWVPEEIWNLPNRPAIHGKRVPVPNEKLEQWLVEKLERAGFSVASLDAARSYRLPIRKRTVPVADIAAEVTVADAELALRAYREGFGRSKNFGCGLLRLSPLA</sequence>
<keyword evidence="2" id="KW-1185">Reference proteome</keyword>
<proteinExistence type="predicted"/>
<reference evidence="1 2" key="1">
    <citation type="submission" date="2021-01" db="EMBL/GenBank/DDBJ databases">
        <title>Identification and Characterization of Corynebacterium sp.</title>
        <authorList>
            <person name="Luo Q."/>
            <person name="Qu P."/>
            <person name="Chen Q."/>
        </authorList>
    </citation>
    <scope>NUCLEOTIDE SEQUENCE [LARGE SCALE GENOMIC DNA]</scope>
    <source>
        <strain evidence="1 2">MC-18</strain>
    </source>
</reference>
<dbReference type="RefSeq" id="WP_177224309.1">
    <property type="nucleotide sequence ID" value="NZ_JAEUWV010000007.1"/>
</dbReference>
<gene>
    <name evidence="1" type="ORF">JMN37_06550</name>
</gene>
<dbReference type="AlphaFoldDB" id="A0AAW5HUH3"/>